<reference evidence="6 7" key="1">
    <citation type="journal article" date="2019" name="Sci. Rep.">
        <title>Nanopore sequencing improves the draft genome of the human pathogenic amoeba Naegleria fowleri.</title>
        <authorList>
            <person name="Liechti N."/>
            <person name="Schurch N."/>
            <person name="Bruggmann R."/>
            <person name="Wittwer M."/>
        </authorList>
    </citation>
    <scope>NUCLEOTIDE SEQUENCE [LARGE SCALE GENOMIC DNA]</scope>
    <source>
        <strain evidence="6 7">ATCC 30894</strain>
    </source>
</reference>
<dbReference type="PANTHER" id="PTHR24198:SF165">
    <property type="entry name" value="ANKYRIN REPEAT-CONTAINING PROTEIN-RELATED"/>
    <property type="match status" value="1"/>
</dbReference>
<proteinExistence type="predicted"/>
<feature type="compositionally biased region" description="Low complexity" evidence="4">
    <location>
        <begin position="434"/>
        <end position="446"/>
    </location>
</feature>
<dbReference type="SUPFAM" id="SSF55961">
    <property type="entry name" value="Bet v1-like"/>
    <property type="match status" value="1"/>
</dbReference>
<dbReference type="Gene3D" id="1.10.167.10">
    <property type="entry name" value="Regulator of G-protein Signalling 4, domain 2"/>
    <property type="match status" value="1"/>
</dbReference>
<evidence type="ECO:0000256" key="2">
    <source>
        <dbReference type="ARBA" id="ARBA00023043"/>
    </source>
</evidence>
<dbReference type="InterPro" id="IPR036770">
    <property type="entry name" value="Ankyrin_rpt-contain_sf"/>
</dbReference>
<gene>
    <name evidence="6" type="ORF">FDP41_006167</name>
</gene>
<dbReference type="CDD" id="cd00177">
    <property type="entry name" value="START"/>
    <property type="match status" value="1"/>
</dbReference>
<dbReference type="Pfam" id="PF00615">
    <property type="entry name" value="RGS"/>
    <property type="match status" value="1"/>
</dbReference>
<evidence type="ECO:0000256" key="4">
    <source>
        <dbReference type="SAM" id="MobiDB-lite"/>
    </source>
</evidence>
<feature type="repeat" description="ANK" evidence="3">
    <location>
        <begin position="701"/>
        <end position="722"/>
    </location>
</feature>
<organism evidence="6 7">
    <name type="scientific">Naegleria fowleri</name>
    <name type="common">Brain eating amoeba</name>
    <dbReference type="NCBI Taxonomy" id="5763"/>
    <lineage>
        <taxon>Eukaryota</taxon>
        <taxon>Discoba</taxon>
        <taxon>Heterolobosea</taxon>
        <taxon>Tetramitia</taxon>
        <taxon>Eutetramitia</taxon>
        <taxon>Vahlkampfiidae</taxon>
        <taxon>Naegleria</taxon>
    </lineage>
</organism>
<dbReference type="PANTHER" id="PTHR24198">
    <property type="entry name" value="ANKYRIN REPEAT AND PROTEIN KINASE DOMAIN-CONTAINING PROTEIN"/>
    <property type="match status" value="1"/>
</dbReference>
<dbReference type="SMART" id="SM00248">
    <property type="entry name" value="ANK"/>
    <property type="match status" value="9"/>
</dbReference>
<feature type="compositionally biased region" description="Polar residues" evidence="4">
    <location>
        <begin position="206"/>
        <end position="217"/>
    </location>
</feature>
<dbReference type="InterPro" id="IPR023393">
    <property type="entry name" value="START-like_dom_sf"/>
</dbReference>
<dbReference type="VEuPathDB" id="AmoebaDB:FDP41_006167"/>
<name>A0A6A5B8W1_NAEFO</name>
<feature type="compositionally biased region" description="Polar residues" evidence="4">
    <location>
        <begin position="46"/>
        <end position="73"/>
    </location>
</feature>
<evidence type="ECO:0000313" key="7">
    <source>
        <dbReference type="Proteomes" id="UP000444721"/>
    </source>
</evidence>
<feature type="compositionally biased region" description="Polar residues" evidence="4">
    <location>
        <begin position="274"/>
        <end position="283"/>
    </location>
</feature>
<dbReference type="VEuPathDB" id="AmoebaDB:NfTy_077780"/>
<feature type="compositionally biased region" description="Low complexity" evidence="4">
    <location>
        <begin position="288"/>
        <end position="303"/>
    </location>
</feature>
<sequence>MTKAEHAAPSNASSVLPQMSQHIQQHESSSNESSLKDQHPKDHQHITTSSSVNEQAEFGNTHSNHQIPNQSSSNHDDDTPVNHVLENHTTTITTTSSSSSLLPSENPITQNLSPSTPNRDNDRNVNTQELLMLEQSLNGMKINSENSAKVFLLAKSSSSSTLEDGTTSSSSHVGDSDGNGHRTHQDDHNNHNTNHNTSSEMDDQRVSTPIKASQQQHDNNNLNDDNYPDYSITSTGRRIRDSLIICNAPTTTSTVLPFSTLSLAIIHDHPPHSTSPAISIQSSRVRDSISSTGSTSVPSGGNTARRGKTDKNQQVSIVTSTQVVENVTPTISASQSKQQELITLLHRLISEHQIDKLEKLLREEQQKAVTSGNLNNQMDSTSNPSNHSNETTTGSSSCINGSNNNGETNTPPSNNEIPSTFTSPTSSCHVESAISTSNINNTSNNKTKNDQNSEQIVPFNVDANYVSEQTGRTLLMTAVAHENLKMIRLLHKEFNANLEYRDKRGRSAIFYACNVSPHRTATILHYLISEGACVNITDHEGYTPFYLCMDSQNFQAASVLFEHGKANVNVQVGVDRNTIIHMAIKKDLITSVHFLVSRCKCDLTIPNIFGETPMFIALHHPAILNQILMDLMEKNRTCLSSCEKYDVTAHYNLRPLEFTNENNDNCFHICAEFGFIDSLGELLSVLPDEVVRRLSSTQNKDGNTPLHVAVNHNQPEITFVLLFINPDCIFIQNNELDSPLHIALKQGHFRCARILYPLAKYLNLENGEGQSIQYLVQLFGQELRQQDDTLKNLVEGEFYKPTSYNFEQLLQDFSFIGKMKDYLTTIGQQDTLSFFEHIMEYQLTPTISERYELAEKIVSNFIAENATHKLKFIKSKREEFTQQWKEHSKIFCPAYLFENYLDLVLDELRQNLFPKFCSSKLFKTWVENKRKIDPTFYVRFMKKETLQSEQEKEDSSQLNLFEDNLEENAEQDNTKERKTCSKCGEVLVDFKDPLFMKSDFDKALDQSMDFTGWSQIESDPTTQGKMFVSPKGAHIHIESKKKMTALRFCGQIDHSNHNVFNTWMDPEYLYMREPSILSSKQIDYVTGRQFASAIIHDVYSMAWPNSNRDFLTSQCCTYRENTSTYIFLQKSVTSKKCPETSKQVRAKMKSFFIVERISDTRSKYTYQIVSDFGGFLGTDFLVNMYKERGNQFHLLLNRTVNARQTLKKDRPINGGFVESLEFSLSHMGNNE</sequence>
<feature type="region of interest" description="Disordered" evidence="4">
    <location>
        <begin position="367"/>
        <end position="454"/>
    </location>
</feature>
<feature type="compositionally biased region" description="Basic and acidic residues" evidence="4">
    <location>
        <begin position="34"/>
        <end position="45"/>
    </location>
</feature>
<dbReference type="VEuPathDB" id="AmoebaDB:NF0002550"/>
<evidence type="ECO:0000313" key="6">
    <source>
        <dbReference type="EMBL" id="KAF0974693.1"/>
    </source>
</evidence>
<dbReference type="InterPro" id="IPR036305">
    <property type="entry name" value="RGS_sf"/>
</dbReference>
<feature type="region of interest" description="Disordered" evidence="4">
    <location>
        <begin position="274"/>
        <end position="315"/>
    </location>
</feature>
<dbReference type="SUPFAM" id="SSF48403">
    <property type="entry name" value="Ankyrin repeat"/>
    <property type="match status" value="1"/>
</dbReference>
<feature type="region of interest" description="Disordered" evidence="4">
    <location>
        <begin position="158"/>
        <end position="229"/>
    </location>
</feature>
<dbReference type="SMART" id="SM00315">
    <property type="entry name" value="RGS"/>
    <property type="match status" value="1"/>
</dbReference>
<feature type="compositionally biased region" description="Polar residues" evidence="4">
    <location>
        <begin position="158"/>
        <end position="173"/>
    </location>
</feature>
<dbReference type="InterPro" id="IPR016137">
    <property type="entry name" value="RGS"/>
</dbReference>
<feature type="domain" description="RGS" evidence="5">
    <location>
        <begin position="805"/>
        <end position="926"/>
    </location>
</feature>
<dbReference type="PROSITE" id="PS50297">
    <property type="entry name" value="ANK_REP_REGION"/>
    <property type="match status" value="1"/>
</dbReference>
<dbReference type="InterPro" id="IPR002913">
    <property type="entry name" value="START_lipid-bd_dom"/>
</dbReference>
<dbReference type="EMBL" id="VFQX01000051">
    <property type="protein sequence ID" value="KAF0974693.1"/>
    <property type="molecule type" value="Genomic_DNA"/>
</dbReference>
<dbReference type="GO" id="GO:0008289">
    <property type="term" value="F:lipid binding"/>
    <property type="evidence" value="ECO:0007669"/>
    <property type="project" value="InterPro"/>
</dbReference>
<dbReference type="PROSITE" id="PS50132">
    <property type="entry name" value="RGS"/>
    <property type="match status" value="1"/>
</dbReference>
<evidence type="ECO:0000256" key="3">
    <source>
        <dbReference type="PROSITE-ProRule" id="PRU00023"/>
    </source>
</evidence>
<keyword evidence="1" id="KW-0677">Repeat</keyword>
<dbReference type="Pfam" id="PF01852">
    <property type="entry name" value="START"/>
    <property type="match status" value="1"/>
</dbReference>
<dbReference type="Gene3D" id="1.25.40.20">
    <property type="entry name" value="Ankyrin repeat-containing domain"/>
    <property type="match status" value="2"/>
</dbReference>
<dbReference type="InterPro" id="IPR044926">
    <property type="entry name" value="RGS_subdomain_2"/>
</dbReference>
<feature type="compositionally biased region" description="Polar residues" evidence="4">
    <location>
        <begin position="101"/>
        <end position="124"/>
    </location>
</feature>
<dbReference type="InterPro" id="IPR002110">
    <property type="entry name" value="Ankyrin_rpt"/>
</dbReference>
<feature type="compositionally biased region" description="Polar residues" evidence="4">
    <location>
        <begin position="367"/>
        <end position="390"/>
    </location>
</feature>
<feature type="compositionally biased region" description="Polar residues" evidence="4">
    <location>
        <begin position="407"/>
        <end position="429"/>
    </location>
</feature>
<dbReference type="AlphaFoldDB" id="A0A6A5B8W1"/>
<keyword evidence="2 3" id="KW-0040">ANK repeat</keyword>
<dbReference type="SUPFAM" id="SSF48097">
    <property type="entry name" value="Regulator of G-protein signaling, RGS"/>
    <property type="match status" value="1"/>
</dbReference>
<dbReference type="GeneID" id="68113385"/>
<feature type="region of interest" description="Disordered" evidence="4">
    <location>
        <begin position="1"/>
        <end position="124"/>
    </location>
</feature>
<dbReference type="RefSeq" id="XP_044559406.1">
    <property type="nucleotide sequence ID" value="XM_044709772.1"/>
</dbReference>
<keyword evidence="7" id="KW-1185">Reference proteome</keyword>
<dbReference type="OrthoDB" id="194358at2759"/>
<feature type="compositionally biased region" description="Polar residues" evidence="4">
    <location>
        <begin position="10"/>
        <end position="33"/>
    </location>
</feature>
<feature type="compositionally biased region" description="Low complexity" evidence="4">
    <location>
        <begin position="89"/>
        <end position="100"/>
    </location>
</feature>
<protein>
    <recommendedName>
        <fullName evidence="5">RGS domain-containing protein</fullName>
    </recommendedName>
</protein>
<dbReference type="Gene3D" id="3.30.530.20">
    <property type="match status" value="1"/>
</dbReference>
<accession>A0A6A5B8W1</accession>
<dbReference type="PROSITE" id="PS50088">
    <property type="entry name" value="ANK_REPEAT"/>
    <property type="match status" value="1"/>
</dbReference>
<dbReference type="OMA" id="IFCPAYL"/>
<comment type="caution">
    <text evidence="6">The sequence shown here is derived from an EMBL/GenBank/DDBJ whole genome shotgun (WGS) entry which is preliminary data.</text>
</comment>
<dbReference type="Proteomes" id="UP000444721">
    <property type="component" value="Unassembled WGS sequence"/>
</dbReference>
<feature type="compositionally biased region" description="Basic and acidic residues" evidence="4">
    <location>
        <begin position="174"/>
        <end position="190"/>
    </location>
</feature>
<evidence type="ECO:0000259" key="5">
    <source>
        <dbReference type="PROSITE" id="PS50132"/>
    </source>
</evidence>
<dbReference type="Pfam" id="PF12796">
    <property type="entry name" value="Ank_2"/>
    <property type="match status" value="2"/>
</dbReference>
<feature type="compositionally biased region" description="Low complexity" evidence="4">
    <location>
        <begin position="391"/>
        <end position="406"/>
    </location>
</feature>
<evidence type="ECO:0000256" key="1">
    <source>
        <dbReference type="ARBA" id="ARBA00022737"/>
    </source>
</evidence>